<dbReference type="CDD" id="cd01300">
    <property type="entry name" value="YtcJ_like"/>
    <property type="match status" value="1"/>
</dbReference>
<dbReference type="Proteomes" id="UP000799778">
    <property type="component" value="Unassembled WGS sequence"/>
</dbReference>
<dbReference type="EMBL" id="ML978078">
    <property type="protein sequence ID" value="KAF2009651.1"/>
    <property type="molecule type" value="Genomic_DNA"/>
</dbReference>
<dbReference type="SUPFAM" id="SSF51338">
    <property type="entry name" value="Composite domain of metallo-dependent hydrolases"/>
    <property type="match status" value="1"/>
</dbReference>
<proteinExistence type="predicted"/>
<gene>
    <name evidence="2" type="ORF">BU24DRAFT_455593</name>
</gene>
<dbReference type="Gene3D" id="3.20.20.140">
    <property type="entry name" value="Metal-dependent hydrolases"/>
    <property type="match status" value="1"/>
</dbReference>
<dbReference type="InterPro" id="IPR013108">
    <property type="entry name" value="Amidohydro_3"/>
</dbReference>
<sequence length="569" mass="60812">MSATAVFRNGRVFTVDDKFTIAESLAIRDNTIVAVGSDLEVSKWIGPSTKITDLQGRSLLPGINDSHLHALIMGVTSPPQSVNVGFPSVKSIADIRSIVASEVKKKNPGEWIIGSGWFEDNLEECNEKSGTKGRLPHRDDIDEVSPNNPVFLQDFSFHRSWVNSAALAVAGINDLDISSHGGNVLKDDKGKLTGVFCEGAQSLVQGYLPAVNEDLRERSIKAAVSRIQAFGITSLTDPALGPGGEKMGGRAAGTAAIHTYARLARSGTLGVRVNALYLPAPQSGATPEEYAQHVEAATLSPPDVDPRHFRVIGMKVFADGIPTAHTAWMHTAYTNAPTCGSLCIGGSSHDQRVENLDKIIKIGHDLGHQLGIHVTGDKAIDAVVDALVAAQKANPRPDPRHYLIHGNLVYEPTLKKMAAHGIGVNFNPGIKWEVADGEAEVIGDERAEYEFPYASALRAGVKVMSSSDAPVVPPDWRQGVATMMLRQGRSTGIVSGKDECVGLEAALRTYTINGAWQDFAESWKGSLEVGKVADLCVVGADLMAVSPQEIPNVPIDVTILDGKTVYSRV</sequence>
<dbReference type="GO" id="GO:0016810">
    <property type="term" value="F:hydrolase activity, acting on carbon-nitrogen (but not peptide) bonds"/>
    <property type="evidence" value="ECO:0007669"/>
    <property type="project" value="InterPro"/>
</dbReference>
<reference evidence="2" key="1">
    <citation type="journal article" date="2020" name="Stud. Mycol.">
        <title>101 Dothideomycetes genomes: a test case for predicting lifestyles and emergence of pathogens.</title>
        <authorList>
            <person name="Haridas S."/>
            <person name="Albert R."/>
            <person name="Binder M."/>
            <person name="Bloem J."/>
            <person name="Labutti K."/>
            <person name="Salamov A."/>
            <person name="Andreopoulos B."/>
            <person name="Baker S."/>
            <person name="Barry K."/>
            <person name="Bills G."/>
            <person name="Bluhm B."/>
            <person name="Cannon C."/>
            <person name="Castanera R."/>
            <person name="Culley D."/>
            <person name="Daum C."/>
            <person name="Ezra D."/>
            <person name="Gonzalez J."/>
            <person name="Henrissat B."/>
            <person name="Kuo A."/>
            <person name="Liang C."/>
            <person name="Lipzen A."/>
            <person name="Lutzoni F."/>
            <person name="Magnuson J."/>
            <person name="Mondo S."/>
            <person name="Nolan M."/>
            <person name="Ohm R."/>
            <person name="Pangilinan J."/>
            <person name="Park H.-J."/>
            <person name="Ramirez L."/>
            <person name="Alfaro M."/>
            <person name="Sun H."/>
            <person name="Tritt A."/>
            <person name="Yoshinaga Y."/>
            <person name="Zwiers L.-H."/>
            <person name="Turgeon B."/>
            <person name="Goodwin S."/>
            <person name="Spatafora J."/>
            <person name="Crous P."/>
            <person name="Grigoriev I."/>
        </authorList>
    </citation>
    <scope>NUCLEOTIDE SEQUENCE</scope>
    <source>
        <strain evidence="2">CBS 175.79</strain>
    </source>
</reference>
<dbReference type="Gene3D" id="3.10.310.70">
    <property type="match status" value="1"/>
</dbReference>
<dbReference type="PANTHER" id="PTHR22642:SF2">
    <property type="entry name" value="PROTEIN LONG AFTER FAR-RED 3"/>
    <property type="match status" value="1"/>
</dbReference>
<organism evidence="2 3">
    <name type="scientific">Aaosphaeria arxii CBS 175.79</name>
    <dbReference type="NCBI Taxonomy" id="1450172"/>
    <lineage>
        <taxon>Eukaryota</taxon>
        <taxon>Fungi</taxon>
        <taxon>Dikarya</taxon>
        <taxon>Ascomycota</taxon>
        <taxon>Pezizomycotina</taxon>
        <taxon>Dothideomycetes</taxon>
        <taxon>Pleosporomycetidae</taxon>
        <taxon>Pleosporales</taxon>
        <taxon>Pleosporales incertae sedis</taxon>
        <taxon>Aaosphaeria</taxon>
    </lineage>
</organism>
<dbReference type="Pfam" id="PF07969">
    <property type="entry name" value="Amidohydro_3"/>
    <property type="match status" value="1"/>
</dbReference>
<dbReference type="InterPro" id="IPR033932">
    <property type="entry name" value="YtcJ-like"/>
</dbReference>
<keyword evidence="3" id="KW-1185">Reference proteome</keyword>
<dbReference type="PANTHER" id="PTHR22642">
    <property type="entry name" value="IMIDAZOLONEPROPIONASE"/>
    <property type="match status" value="1"/>
</dbReference>
<dbReference type="InterPro" id="IPR011059">
    <property type="entry name" value="Metal-dep_hydrolase_composite"/>
</dbReference>
<dbReference type="InterPro" id="IPR032466">
    <property type="entry name" value="Metal_Hydrolase"/>
</dbReference>
<dbReference type="OrthoDB" id="194468at2759"/>
<evidence type="ECO:0000259" key="1">
    <source>
        <dbReference type="Pfam" id="PF07969"/>
    </source>
</evidence>
<feature type="domain" description="Amidohydrolase 3" evidence="1">
    <location>
        <begin position="51"/>
        <end position="566"/>
    </location>
</feature>
<evidence type="ECO:0000313" key="2">
    <source>
        <dbReference type="EMBL" id="KAF2009651.1"/>
    </source>
</evidence>
<dbReference type="GeneID" id="54288775"/>
<protein>
    <submittedName>
        <fullName evidence="2">Putative lipo protein</fullName>
    </submittedName>
</protein>
<dbReference type="Gene3D" id="2.30.40.10">
    <property type="entry name" value="Urease, subunit C, domain 1"/>
    <property type="match status" value="1"/>
</dbReference>
<dbReference type="AlphaFoldDB" id="A0A6A5X9L6"/>
<name>A0A6A5X9L6_9PLEO</name>
<evidence type="ECO:0000313" key="3">
    <source>
        <dbReference type="Proteomes" id="UP000799778"/>
    </source>
</evidence>
<dbReference type="RefSeq" id="XP_033377990.1">
    <property type="nucleotide sequence ID" value="XM_033531378.1"/>
</dbReference>
<dbReference type="SUPFAM" id="SSF51556">
    <property type="entry name" value="Metallo-dependent hydrolases"/>
    <property type="match status" value="1"/>
</dbReference>
<accession>A0A6A5X9L6</accession>